<evidence type="ECO:0000256" key="12">
    <source>
        <dbReference type="SAM" id="MobiDB-lite"/>
    </source>
</evidence>
<keyword evidence="11" id="KW-0234">DNA repair</keyword>
<dbReference type="PANTHER" id="PTHR33693:SF1">
    <property type="entry name" value="TYPE-4 URACIL-DNA GLYCOSYLASE"/>
    <property type="match status" value="1"/>
</dbReference>
<reference evidence="14 15" key="1">
    <citation type="submission" date="2020-07" db="EMBL/GenBank/DDBJ databases">
        <authorList>
            <person name="Feng X."/>
        </authorList>
    </citation>
    <scope>NUCLEOTIDE SEQUENCE [LARGE SCALE GENOMIC DNA]</scope>
    <source>
        <strain evidence="14 15">JCM31066</strain>
    </source>
</reference>
<keyword evidence="7" id="KW-0227">DNA damage</keyword>
<evidence type="ECO:0000256" key="8">
    <source>
        <dbReference type="ARBA" id="ARBA00022801"/>
    </source>
</evidence>
<evidence type="ECO:0000259" key="13">
    <source>
        <dbReference type="SMART" id="SM00986"/>
    </source>
</evidence>
<evidence type="ECO:0000313" key="14">
    <source>
        <dbReference type="EMBL" id="MBC2593560.1"/>
    </source>
</evidence>
<keyword evidence="5" id="KW-0004">4Fe-4S</keyword>
<dbReference type="InterPro" id="IPR051536">
    <property type="entry name" value="UDG_Type-4/5"/>
</dbReference>
<dbReference type="SMART" id="SM00987">
    <property type="entry name" value="UreE_C"/>
    <property type="match status" value="1"/>
</dbReference>
<dbReference type="EMBL" id="JACHVB010000014">
    <property type="protein sequence ID" value="MBC2593560.1"/>
    <property type="molecule type" value="Genomic_DNA"/>
</dbReference>
<evidence type="ECO:0000256" key="11">
    <source>
        <dbReference type="ARBA" id="ARBA00023204"/>
    </source>
</evidence>
<dbReference type="SUPFAM" id="SSF52141">
    <property type="entry name" value="Uracil-DNA glycosylase-like"/>
    <property type="match status" value="1"/>
</dbReference>
<accession>A0A842HBA7</accession>
<evidence type="ECO:0000256" key="9">
    <source>
        <dbReference type="ARBA" id="ARBA00023004"/>
    </source>
</evidence>
<feature type="compositionally biased region" description="Basic and acidic residues" evidence="12">
    <location>
        <begin position="76"/>
        <end position="90"/>
    </location>
</feature>
<dbReference type="PANTHER" id="PTHR33693">
    <property type="entry name" value="TYPE-5 URACIL-DNA GLYCOSYLASE"/>
    <property type="match status" value="1"/>
</dbReference>
<keyword evidence="6" id="KW-0479">Metal-binding</keyword>
<feature type="region of interest" description="Disordered" evidence="12">
    <location>
        <begin position="37"/>
        <end position="108"/>
    </location>
</feature>
<evidence type="ECO:0000256" key="7">
    <source>
        <dbReference type="ARBA" id="ARBA00022763"/>
    </source>
</evidence>
<comment type="caution">
    <text evidence="14">The sequence shown here is derived from an EMBL/GenBank/DDBJ whole genome shotgun (WGS) entry which is preliminary data.</text>
</comment>
<dbReference type="Proteomes" id="UP000546464">
    <property type="component" value="Unassembled WGS sequence"/>
</dbReference>
<dbReference type="GO" id="GO:0046872">
    <property type="term" value="F:metal ion binding"/>
    <property type="evidence" value="ECO:0007669"/>
    <property type="project" value="UniProtKB-KW"/>
</dbReference>
<keyword evidence="15" id="KW-1185">Reference proteome</keyword>
<dbReference type="Pfam" id="PF03167">
    <property type="entry name" value="UDG"/>
    <property type="match status" value="1"/>
</dbReference>
<evidence type="ECO:0000256" key="1">
    <source>
        <dbReference type="ARBA" id="ARBA00001400"/>
    </source>
</evidence>
<comment type="similarity">
    <text evidence="2">Belongs to the uracil-DNA glycosylase (UDG) superfamily. Type 4 (UDGa) family.</text>
</comment>
<feature type="domain" description="Uracil-DNA glycosylase-like" evidence="13">
    <location>
        <begin position="174"/>
        <end position="329"/>
    </location>
</feature>
<dbReference type="Gene3D" id="3.40.470.10">
    <property type="entry name" value="Uracil-DNA glycosylase-like domain"/>
    <property type="match status" value="1"/>
</dbReference>
<evidence type="ECO:0000256" key="5">
    <source>
        <dbReference type="ARBA" id="ARBA00022485"/>
    </source>
</evidence>
<evidence type="ECO:0000313" key="15">
    <source>
        <dbReference type="Proteomes" id="UP000546464"/>
    </source>
</evidence>
<keyword evidence="10" id="KW-0411">Iron-sulfur</keyword>
<dbReference type="InterPro" id="IPR036895">
    <property type="entry name" value="Uracil-DNA_glycosylase-like_sf"/>
</dbReference>
<organism evidence="14 15">
    <name type="scientific">Ruficoccus amylovorans</name>
    <dbReference type="NCBI Taxonomy" id="1804625"/>
    <lineage>
        <taxon>Bacteria</taxon>
        <taxon>Pseudomonadati</taxon>
        <taxon>Verrucomicrobiota</taxon>
        <taxon>Opitutia</taxon>
        <taxon>Puniceicoccales</taxon>
        <taxon>Cerasicoccaceae</taxon>
        <taxon>Ruficoccus</taxon>
    </lineage>
</organism>
<dbReference type="NCBIfam" id="TIGR00758">
    <property type="entry name" value="UDG_fam4"/>
    <property type="match status" value="1"/>
</dbReference>
<dbReference type="SMART" id="SM00986">
    <property type="entry name" value="UDG"/>
    <property type="match status" value="1"/>
</dbReference>
<dbReference type="EC" id="3.2.2.27" evidence="3"/>
<proteinExistence type="inferred from homology"/>
<dbReference type="GO" id="GO:0051539">
    <property type="term" value="F:4 iron, 4 sulfur cluster binding"/>
    <property type="evidence" value="ECO:0007669"/>
    <property type="project" value="UniProtKB-KW"/>
</dbReference>
<evidence type="ECO:0000256" key="10">
    <source>
        <dbReference type="ARBA" id="ARBA00023014"/>
    </source>
</evidence>
<dbReference type="CDD" id="cd10030">
    <property type="entry name" value="UDG-F4_TTUDGA_SPO1dp_like"/>
    <property type="match status" value="1"/>
</dbReference>
<sequence>MRNELLAVVDELKRLREEGVSSVAVSEEALTSLRQAVAARRGQGSASDSTPAAKERFAPVPEPGEQAFSSGVTAPEARRPDYREPVDSGERSSGIVLPGSAAPAAKKKAPEVKVAAATGPSAAGLPDFVKPIPAPKPFTLPGGDKQSRWEWLRERVMNDPVCLEHVKPDKKLVLGVGSLDADIFFCGEAPGADEETQGEPFVGAAGQLLTKIIGAMGLKREQVYIGNIMNWRPEHDKPFGNRKPAEVEMAYCLPHLKAQIEIVQPKVIVALGATAVDGLFGFGQGQGIRRKRGSWREFEGIPTIITFHPSYLLHQDSPQVKRQVWEDMLAVMEKLAMPISDKQRGYFT</sequence>
<dbReference type="AlphaFoldDB" id="A0A842HBA7"/>
<dbReference type="InterPro" id="IPR005273">
    <property type="entry name" value="Ura-DNA_glyco_family4"/>
</dbReference>
<dbReference type="GO" id="GO:0006281">
    <property type="term" value="P:DNA repair"/>
    <property type="evidence" value="ECO:0007669"/>
    <property type="project" value="UniProtKB-KW"/>
</dbReference>
<comment type="catalytic activity">
    <reaction evidence="1">
        <text>Hydrolyzes single-stranded DNA or mismatched double-stranded DNA and polynucleotides, releasing free uracil.</text>
        <dbReference type="EC" id="3.2.2.27"/>
    </reaction>
</comment>
<protein>
    <recommendedName>
        <fullName evidence="4">Type-4 uracil-DNA glycosylase</fullName>
        <ecNumber evidence="3">3.2.2.27</ecNumber>
    </recommendedName>
</protein>
<evidence type="ECO:0000256" key="3">
    <source>
        <dbReference type="ARBA" id="ARBA00012030"/>
    </source>
</evidence>
<dbReference type="GO" id="GO:0004844">
    <property type="term" value="F:uracil DNA N-glycosylase activity"/>
    <property type="evidence" value="ECO:0007669"/>
    <property type="project" value="UniProtKB-EC"/>
</dbReference>
<evidence type="ECO:0000256" key="6">
    <source>
        <dbReference type="ARBA" id="ARBA00022723"/>
    </source>
</evidence>
<evidence type="ECO:0000256" key="4">
    <source>
        <dbReference type="ARBA" id="ARBA00019403"/>
    </source>
</evidence>
<dbReference type="RefSeq" id="WP_185674566.1">
    <property type="nucleotide sequence ID" value="NZ_JACHVB010000014.1"/>
</dbReference>
<keyword evidence="9" id="KW-0408">Iron</keyword>
<evidence type="ECO:0000256" key="2">
    <source>
        <dbReference type="ARBA" id="ARBA00006521"/>
    </source>
</evidence>
<name>A0A842HBA7_9BACT</name>
<gene>
    <name evidence="14" type="ORF">H5P28_04725</name>
</gene>
<keyword evidence="8" id="KW-0378">Hydrolase</keyword>
<dbReference type="InterPro" id="IPR005122">
    <property type="entry name" value="Uracil-DNA_glycosylase-like"/>
</dbReference>